<sequence length="60" mass="6881">MSDNFASNINDLAEMYSQPIVKYFNENSTVLLEPLPNQMKDVGKEEMSPIALEKTTDNWK</sequence>
<feature type="non-terminal residue" evidence="1">
    <location>
        <position position="1"/>
    </location>
</feature>
<evidence type="ECO:0000313" key="1">
    <source>
        <dbReference type="EMBL" id="CAG8795371.1"/>
    </source>
</evidence>
<name>A0A9N9P6Q1_9GLOM</name>
<dbReference type="OrthoDB" id="2442374at2759"/>
<keyword evidence="2" id="KW-1185">Reference proteome</keyword>
<accession>A0A9N9P6Q1</accession>
<dbReference type="AlphaFoldDB" id="A0A9N9P6Q1"/>
<gene>
    <name evidence="1" type="ORF">RFULGI_LOCUS17174</name>
</gene>
<dbReference type="Proteomes" id="UP000789396">
    <property type="component" value="Unassembled WGS sequence"/>
</dbReference>
<feature type="non-terminal residue" evidence="1">
    <location>
        <position position="60"/>
    </location>
</feature>
<reference evidence="1" key="1">
    <citation type="submission" date="2021-06" db="EMBL/GenBank/DDBJ databases">
        <authorList>
            <person name="Kallberg Y."/>
            <person name="Tangrot J."/>
            <person name="Rosling A."/>
        </authorList>
    </citation>
    <scope>NUCLEOTIDE SEQUENCE</scope>
    <source>
        <strain evidence="1">IN212</strain>
    </source>
</reference>
<protein>
    <submittedName>
        <fullName evidence="1">13939_t:CDS:1</fullName>
    </submittedName>
</protein>
<comment type="caution">
    <text evidence="1">The sequence shown here is derived from an EMBL/GenBank/DDBJ whole genome shotgun (WGS) entry which is preliminary data.</text>
</comment>
<evidence type="ECO:0000313" key="2">
    <source>
        <dbReference type="Proteomes" id="UP000789396"/>
    </source>
</evidence>
<dbReference type="EMBL" id="CAJVPZ010065528">
    <property type="protein sequence ID" value="CAG8795371.1"/>
    <property type="molecule type" value="Genomic_DNA"/>
</dbReference>
<organism evidence="1 2">
    <name type="scientific">Racocetra fulgida</name>
    <dbReference type="NCBI Taxonomy" id="60492"/>
    <lineage>
        <taxon>Eukaryota</taxon>
        <taxon>Fungi</taxon>
        <taxon>Fungi incertae sedis</taxon>
        <taxon>Mucoromycota</taxon>
        <taxon>Glomeromycotina</taxon>
        <taxon>Glomeromycetes</taxon>
        <taxon>Diversisporales</taxon>
        <taxon>Gigasporaceae</taxon>
        <taxon>Racocetra</taxon>
    </lineage>
</organism>
<proteinExistence type="predicted"/>